<reference evidence="2" key="2">
    <citation type="submission" date="2020-05" db="UniProtKB">
        <authorList>
            <consortium name="EnsemblMetazoa"/>
        </authorList>
    </citation>
    <scope>IDENTIFICATION</scope>
    <source>
        <strain evidence="2">IAEA</strain>
    </source>
</reference>
<keyword evidence="3" id="KW-1185">Reference proteome</keyword>
<dbReference type="Proteomes" id="UP000092445">
    <property type="component" value="Unassembled WGS sequence"/>
</dbReference>
<keyword evidence="1" id="KW-1133">Transmembrane helix</keyword>
<proteinExistence type="predicted"/>
<evidence type="ECO:0000256" key="1">
    <source>
        <dbReference type="SAM" id="Phobius"/>
    </source>
</evidence>
<dbReference type="EnsemblMetazoa" id="GPAI021410-RA">
    <property type="protein sequence ID" value="GPAI021410-PA"/>
    <property type="gene ID" value="GPAI021410"/>
</dbReference>
<dbReference type="AlphaFoldDB" id="A0A1A9ZPY8"/>
<feature type="transmembrane region" description="Helical" evidence="1">
    <location>
        <begin position="28"/>
        <end position="52"/>
    </location>
</feature>
<keyword evidence="1" id="KW-0812">Transmembrane</keyword>
<feature type="transmembrane region" description="Helical" evidence="1">
    <location>
        <begin position="73"/>
        <end position="98"/>
    </location>
</feature>
<keyword evidence="1" id="KW-0472">Membrane</keyword>
<evidence type="ECO:0000313" key="2">
    <source>
        <dbReference type="EnsemblMetazoa" id="GPAI021410-PA"/>
    </source>
</evidence>
<protein>
    <submittedName>
        <fullName evidence="2">Uncharacterized protein</fullName>
    </submittedName>
</protein>
<reference evidence="3" key="1">
    <citation type="submission" date="2014-03" db="EMBL/GenBank/DDBJ databases">
        <authorList>
            <person name="Aksoy S."/>
            <person name="Warren W."/>
            <person name="Wilson R.K."/>
        </authorList>
    </citation>
    <scope>NUCLEOTIDE SEQUENCE [LARGE SCALE GENOMIC DNA]</scope>
    <source>
        <strain evidence="3">IAEA</strain>
    </source>
</reference>
<organism evidence="2 3">
    <name type="scientific">Glossina pallidipes</name>
    <name type="common">Tsetse fly</name>
    <dbReference type="NCBI Taxonomy" id="7398"/>
    <lineage>
        <taxon>Eukaryota</taxon>
        <taxon>Metazoa</taxon>
        <taxon>Ecdysozoa</taxon>
        <taxon>Arthropoda</taxon>
        <taxon>Hexapoda</taxon>
        <taxon>Insecta</taxon>
        <taxon>Pterygota</taxon>
        <taxon>Neoptera</taxon>
        <taxon>Endopterygota</taxon>
        <taxon>Diptera</taxon>
        <taxon>Brachycera</taxon>
        <taxon>Muscomorpha</taxon>
        <taxon>Hippoboscoidea</taxon>
        <taxon>Glossinidae</taxon>
        <taxon>Glossina</taxon>
    </lineage>
</organism>
<dbReference type="VEuPathDB" id="VectorBase:GPAI021410"/>
<sequence>MFVVVLLCALAKRQLVHCVVAVLTIPFALAVEAIVVVGVSVVEAIVVVVTVVGDAVVLKRRPLCPQRSPIFSLALRAFLATVGIDDIAAIAVAVFGLFKRIDFSPRLLAMAPLTSFTAQIEKLKL</sequence>
<accession>A0A1A9ZPY8</accession>
<evidence type="ECO:0000313" key="3">
    <source>
        <dbReference type="Proteomes" id="UP000092445"/>
    </source>
</evidence>
<name>A0A1A9ZPY8_GLOPL</name>